<feature type="region of interest" description="Disordered" evidence="7">
    <location>
        <begin position="51"/>
        <end position="75"/>
    </location>
</feature>
<dbReference type="GO" id="GO:0016020">
    <property type="term" value="C:membrane"/>
    <property type="evidence" value="ECO:0007669"/>
    <property type="project" value="UniProtKB-SubCell"/>
</dbReference>
<feature type="transmembrane region" description="Helical" evidence="6">
    <location>
        <begin position="240"/>
        <end position="260"/>
    </location>
</feature>
<feature type="transmembrane region" description="Helical" evidence="6">
    <location>
        <begin position="114"/>
        <end position="134"/>
    </location>
</feature>
<dbReference type="AlphaFoldDB" id="A0A7S3D9J8"/>
<dbReference type="GO" id="GO:0005384">
    <property type="term" value="F:manganese ion transmembrane transporter activity"/>
    <property type="evidence" value="ECO:0007669"/>
    <property type="project" value="TreeGrafter"/>
</dbReference>
<comment type="similarity">
    <text evidence="2 6">Belongs to the GDT1 family.</text>
</comment>
<evidence type="ECO:0000256" key="1">
    <source>
        <dbReference type="ARBA" id="ARBA00004141"/>
    </source>
</evidence>
<dbReference type="GO" id="GO:0015085">
    <property type="term" value="F:calcium ion transmembrane transporter activity"/>
    <property type="evidence" value="ECO:0007669"/>
    <property type="project" value="TreeGrafter"/>
</dbReference>
<evidence type="ECO:0000256" key="4">
    <source>
        <dbReference type="ARBA" id="ARBA00022989"/>
    </source>
</evidence>
<evidence type="ECO:0000256" key="6">
    <source>
        <dbReference type="RuleBase" id="RU365102"/>
    </source>
</evidence>
<keyword evidence="5 6" id="KW-0472">Membrane</keyword>
<name>A0A7S3D9J8_9EUKA</name>
<dbReference type="GO" id="GO:0032468">
    <property type="term" value="P:Golgi calcium ion homeostasis"/>
    <property type="evidence" value="ECO:0007669"/>
    <property type="project" value="TreeGrafter"/>
</dbReference>
<dbReference type="EMBL" id="HBIB01020075">
    <property type="protein sequence ID" value="CAE0250785.1"/>
    <property type="molecule type" value="Transcribed_RNA"/>
</dbReference>
<comment type="subcellular location">
    <subcellularLocation>
        <location evidence="1 6">Membrane</location>
        <topology evidence="1 6">Multi-pass membrane protein</topology>
    </subcellularLocation>
</comment>
<dbReference type="InterPro" id="IPR049555">
    <property type="entry name" value="GDT1-like_CS"/>
</dbReference>
<evidence type="ECO:0000313" key="9">
    <source>
        <dbReference type="EMBL" id="CAE0250785.1"/>
    </source>
</evidence>
<feature type="transmembrane region" description="Helical" evidence="6">
    <location>
        <begin position="280"/>
        <end position="300"/>
    </location>
</feature>
<dbReference type="PANTHER" id="PTHR12608">
    <property type="entry name" value="TRANSMEMBRANE PROTEIN HTP-1 RELATED"/>
    <property type="match status" value="1"/>
</dbReference>
<feature type="chain" id="PRO_5035956915" description="GDT1 family protein" evidence="6">
    <location>
        <begin position="27"/>
        <end position="335"/>
    </location>
</feature>
<dbReference type="PANTHER" id="PTHR12608:SF1">
    <property type="entry name" value="TRANSMEMBRANE PROTEIN 165"/>
    <property type="match status" value="1"/>
</dbReference>
<sequence length="335" mass="35242">MKYPTRILVFVVLSFLVFSPSIEVEAKDVQLEKRVTALESKVASLEKQLHVGGDGGEDAQASGGKSMTKPNKKGSGARTFVEAFVQSISMIIVSELGDKTFFIAAILAMKSNRVVVFSGAIAALGVMTALSAMMGYALPALLPRQYTHYASAVLFLFFGYKLLKEGYESEGGASSELQEVEEELEEKEHEGEGGSEKEGGGSGGEEADPEVGGRGSTGAPSLATNIKTWIAKVEADAKKALLAFNVPPIFVQTFTMTFLAEWGDRSQIATIALASAKDPYGVTIGGTIGHAICTGIAVLGGRMLASKISEKTVSLAGGALFLVFAVYSFAVGPDM</sequence>
<gene>
    <name evidence="8" type="ORF">PBIL07802_LOCUS12989</name>
    <name evidence="9" type="ORF">PBIL07802_LOCUS12990</name>
</gene>
<reference evidence="8" key="1">
    <citation type="submission" date="2021-01" db="EMBL/GenBank/DDBJ databases">
        <authorList>
            <person name="Corre E."/>
            <person name="Pelletier E."/>
            <person name="Niang G."/>
            <person name="Scheremetjew M."/>
            <person name="Finn R."/>
            <person name="Kale V."/>
            <person name="Holt S."/>
            <person name="Cochrane G."/>
            <person name="Meng A."/>
            <person name="Brown T."/>
            <person name="Cohen L."/>
        </authorList>
    </citation>
    <scope>NUCLEOTIDE SEQUENCE</scope>
    <source>
        <strain evidence="8">NIES-2562</strain>
    </source>
</reference>
<evidence type="ECO:0000313" key="8">
    <source>
        <dbReference type="EMBL" id="CAE0250784.1"/>
    </source>
</evidence>
<keyword evidence="6" id="KW-0732">Signal</keyword>
<feature type="transmembrane region" description="Helical" evidence="6">
    <location>
        <begin position="146"/>
        <end position="163"/>
    </location>
</feature>
<evidence type="ECO:0000256" key="5">
    <source>
        <dbReference type="ARBA" id="ARBA00023136"/>
    </source>
</evidence>
<feature type="region of interest" description="Disordered" evidence="7">
    <location>
        <begin position="174"/>
        <end position="219"/>
    </location>
</feature>
<dbReference type="InterPro" id="IPR001727">
    <property type="entry name" value="GDT1-like"/>
</dbReference>
<protein>
    <recommendedName>
        <fullName evidence="6">GDT1 family protein</fullName>
    </recommendedName>
</protein>
<keyword evidence="3 6" id="KW-0812">Transmembrane</keyword>
<dbReference type="GO" id="GO:0005794">
    <property type="term" value="C:Golgi apparatus"/>
    <property type="evidence" value="ECO:0007669"/>
    <property type="project" value="TreeGrafter"/>
</dbReference>
<feature type="transmembrane region" description="Helical" evidence="6">
    <location>
        <begin position="312"/>
        <end position="330"/>
    </location>
</feature>
<dbReference type="Pfam" id="PF01169">
    <property type="entry name" value="GDT1"/>
    <property type="match status" value="2"/>
</dbReference>
<dbReference type="PROSITE" id="PS01214">
    <property type="entry name" value="UPF0016"/>
    <property type="match status" value="1"/>
</dbReference>
<proteinExistence type="inferred from homology"/>
<organism evidence="8">
    <name type="scientific">Palpitomonas bilix</name>
    <dbReference type="NCBI Taxonomy" id="652834"/>
    <lineage>
        <taxon>Eukaryota</taxon>
        <taxon>Eukaryota incertae sedis</taxon>
    </lineage>
</organism>
<accession>A0A7S3D9J8</accession>
<feature type="signal peptide" evidence="6">
    <location>
        <begin position="1"/>
        <end position="26"/>
    </location>
</feature>
<keyword evidence="4 6" id="KW-1133">Transmembrane helix</keyword>
<dbReference type="EMBL" id="HBIB01020074">
    <property type="protein sequence ID" value="CAE0250784.1"/>
    <property type="molecule type" value="Transcribed_RNA"/>
</dbReference>
<evidence type="ECO:0000256" key="7">
    <source>
        <dbReference type="SAM" id="MobiDB-lite"/>
    </source>
</evidence>
<evidence type="ECO:0000256" key="2">
    <source>
        <dbReference type="ARBA" id="ARBA00009190"/>
    </source>
</evidence>
<feature type="compositionally biased region" description="Basic and acidic residues" evidence="7">
    <location>
        <begin position="186"/>
        <end position="199"/>
    </location>
</feature>
<dbReference type="GO" id="GO:0032472">
    <property type="term" value="P:Golgi calcium ion transport"/>
    <property type="evidence" value="ECO:0007669"/>
    <property type="project" value="TreeGrafter"/>
</dbReference>
<evidence type="ECO:0000256" key="3">
    <source>
        <dbReference type="ARBA" id="ARBA00022692"/>
    </source>
</evidence>